<dbReference type="Proteomes" id="UP000283522">
    <property type="component" value="Unassembled WGS sequence"/>
</dbReference>
<keyword evidence="4" id="KW-1185">Reference proteome</keyword>
<accession>A0A418PMN0</accession>
<organism evidence="3 4">
    <name type="scientific">Algoriphagus lacus</name>
    <dbReference type="NCBI Taxonomy" id="2056311"/>
    <lineage>
        <taxon>Bacteria</taxon>
        <taxon>Pseudomonadati</taxon>
        <taxon>Bacteroidota</taxon>
        <taxon>Cytophagia</taxon>
        <taxon>Cytophagales</taxon>
        <taxon>Cyclobacteriaceae</taxon>
        <taxon>Algoriphagus</taxon>
    </lineage>
</organism>
<dbReference type="AlphaFoldDB" id="A0A418PMN0"/>
<comment type="caution">
    <text evidence="3">The sequence shown here is derived from an EMBL/GenBank/DDBJ whole genome shotgun (WGS) entry which is preliminary data.</text>
</comment>
<sequence length="75" mass="7525">MKKVNRFKSIAVMMLALGVLFSAALTSCGGKKEEATEQAEGGEHPAEGAEGGEHPAGGGEHPAADSTAKDSTAAQ</sequence>
<keyword evidence="2" id="KW-0732">Signal</keyword>
<gene>
    <name evidence="3" type="ORF">D0X99_19190</name>
</gene>
<feature type="compositionally biased region" description="Basic and acidic residues" evidence="1">
    <location>
        <begin position="30"/>
        <end position="53"/>
    </location>
</feature>
<evidence type="ECO:0008006" key="5">
    <source>
        <dbReference type="Google" id="ProtNLM"/>
    </source>
</evidence>
<dbReference type="PROSITE" id="PS51257">
    <property type="entry name" value="PROKAR_LIPOPROTEIN"/>
    <property type="match status" value="1"/>
</dbReference>
<feature type="signal peptide" evidence="2">
    <location>
        <begin position="1"/>
        <end position="24"/>
    </location>
</feature>
<feature type="region of interest" description="Disordered" evidence="1">
    <location>
        <begin position="28"/>
        <end position="75"/>
    </location>
</feature>
<evidence type="ECO:0000256" key="2">
    <source>
        <dbReference type="SAM" id="SignalP"/>
    </source>
</evidence>
<protein>
    <recommendedName>
        <fullName evidence="5">ABC transporter substrate-binding protein</fullName>
    </recommendedName>
</protein>
<reference evidence="3 4" key="1">
    <citation type="submission" date="2018-09" db="EMBL/GenBank/DDBJ databases">
        <authorList>
            <person name="Wang X."/>
            <person name="Du Z."/>
        </authorList>
    </citation>
    <scope>NUCLEOTIDE SEQUENCE [LARGE SCALE GENOMIC DNA]</scope>
    <source>
        <strain evidence="3 4">N3</strain>
    </source>
</reference>
<evidence type="ECO:0000313" key="3">
    <source>
        <dbReference type="EMBL" id="RIW12397.1"/>
    </source>
</evidence>
<dbReference type="RefSeq" id="WP_119479488.1">
    <property type="nucleotide sequence ID" value="NZ_QXML01000014.1"/>
</dbReference>
<proteinExistence type="predicted"/>
<dbReference type="EMBL" id="QXML01000014">
    <property type="protein sequence ID" value="RIW12397.1"/>
    <property type="molecule type" value="Genomic_DNA"/>
</dbReference>
<name>A0A418PMN0_9BACT</name>
<feature type="compositionally biased region" description="Low complexity" evidence="1">
    <location>
        <begin position="64"/>
        <end position="75"/>
    </location>
</feature>
<evidence type="ECO:0000313" key="4">
    <source>
        <dbReference type="Proteomes" id="UP000283522"/>
    </source>
</evidence>
<feature type="chain" id="PRO_5019431497" description="ABC transporter substrate-binding protein" evidence="2">
    <location>
        <begin position="25"/>
        <end position="75"/>
    </location>
</feature>
<evidence type="ECO:0000256" key="1">
    <source>
        <dbReference type="SAM" id="MobiDB-lite"/>
    </source>
</evidence>